<dbReference type="SUPFAM" id="SSF52540">
    <property type="entry name" value="P-loop containing nucleoside triphosphate hydrolases"/>
    <property type="match status" value="1"/>
</dbReference>
<name>A0A7K0C7R1_9ACTN</name>
<keyword evidence="2" id="KW-1185">Reference proteome</keyword>
<dbReference type="GO" id="GO:0005524">
    <property type="term" value="F:ATP binding"/>
    <property type="evidence" value="ECO:0007669"/>
    <property type="project" value="InterPro"/>
</dbReference>
<dbReference type="EMBL" id="WEGH01000006">
    <property type="protein sequence ID" value="MQY09473.1"/>
    <property type="molecule type" value="Genomic_DNA"/>
</dbReference>
<dbReference type="GO" id="GO:0005829">
    <property type="term" value="C:cytosol"/>
    <property type="evidence" value="ECO:0007669"/>
    <property type="project" value="TreeGrafter"/>
</dbReference>
<protein>
    <recommendedName>
        <fullName evidence="3">DNA helicase</fullName>
    </recommendedName>
</protein>
<evidence type="ECO:0008006" key="3">
    <source>
        <dbReference type="Google" id="ProtNLM"/>
    </source>
</evidence>
<sequence length="178" mass="19410">MALRPSYSGPAQVTGGAGTGKTVTALHRARHLAQAGPAVPVLLTTYTKSLAQALGRQLDLLVDDASVRGRIDVQTVDSLAYQIVNRHEPPSLVSDHVINALWGEAASGTSYSPVFLRREWEQIVLAQDLTTEQWRLLRRIVTEGPDDLFIVGDPHQRIYDSQVSLTSLGTRVRGRSSS</sequence>
<dbReference type="GO" id="GO:0003677">
    <property type="term" value="F:DNA binding"/>
    <property type="evidence" value="ECO:0007669"/>
    <property type="project" value="InterPro"/>
</dbReference>
<comment type="caution">
    <text evidence="1">The sequence shown here is derived from an EMBL/GenBank/DDBJ whole genome shotgun (WGS) entry which is preliminary data.</text>
</comment>
<dbReference type="AlphaFoldDB" id="A0A7K0C7R1"/>
<dbReference type="OrthoDB" id="3196525at2"/>
<dbReference type="PANTHER" id="PTHR11070">
    <property type="entry name" value="UVRD / RECB / PCRA DNA HELICASE FAMILY MEMBER"/>
    <property type="match status" value="1"/>
</dbReference>
<accession>A0A7K0C7R1</accession>
<proteinExistence type="predicted"/>
<dbReference type="RefSeq" id="WP_153541401.1">
    <property type="nucleotide sequence ID" value="NZ_WEGH01000006.1"/>
</dbReference>
<dbReference type="GO" id="GO:0000725">
    <property type="term" value="P:recombinational repair"/>
    <property type="evidence" value="ECO:0007669"/>
    <property type="project" value="TreeGrafter"/>
</dbReference>
<gene>
    <name evidence="1" type="ORF">ACRB68_75990</name>
</gene>
<dbReference type="Proteomes" id="UP000487268">
    <property type="component" value="Unassembled WGS sequence"/>
</dbReference>
<dbReference type="Pfam" id="PF13245">
    <property type="entry name" value="AAA_19"/>
    <property type="match status" value="1"/>
</dbReference>
<dbReference type="InterPro" id="IPR000212">
    <property type="entry name" value="DNA_helicase_UvrD/REP"/>
</dbReference>
<dbReference type="InterPro" id="IPR027417">
    <property type="entry name" value="P-loop_NTPase"/>
</dbReference>
<dbReference type="GO" id="GO:0043138">
    <property type="term" value="F:3'-5' DNA helicase activity"/>
    <property type="evidence" value="ECO:0007669"/>
    <property type="project" value="TreeGrafter"/>
</dbReference>
<organism evidence="1 2">
    <name type="scientific">Actinomadura macrotermitis</name>
    <dbReference type="NCBI Taxonomy" id="2585200"/>
    <lineage>
        <taxon>Bacteria</taxon>
        <taxon>Bacillati</taxon>
        <taxon>Actinomycetota</taxon>
        <taxon>Actinomycetes</taxon>
        <taxon>Streptosporangiales</taxon>
        <taxon>Thermomonosporaceae</taxon>
        <taxon>Actinomadura</taxon>
    </lineage>
</organism>
<dbReference type="PANTHER" id="PTHR11070:SF45">
    <property type="entry name" value="DNA 3'-5' HELICASE"/>
    <property type="match status" value="1"/>
</dbReference>
<reference evidence="1 2" key="1">
    <citation type="submission" date="2019-10" db="EMBL/GenBank/DDBJ databases">
        <title>Actinomadura rubteroloni sp. nov. and Actinomadura macrotermitis sp. nov., isolated from the gut of fungus growing-termite Macrotermes natalensis.</title>
        <authorList>
            <person name="Benndorf R."/>
            <person name="Martin K."/>
            <person name="Kuefner M."/>
            <person name="De Beer W."/>
            <person name="Kaster A.-K."/>
            <person name="Vollmers J."/>
            <person name="Poulsen M."/>
            <person name="Beemelmanns C."/>
        </authorList>
    </citation>
    <scope>NUCLEOTIDE SEQUENCE [LARGE SCALE GENOMIC DNA]</scope>
    <source>
        <strain evidence="1 2">RB68</strain>
    </source>
</reference>
<evidence type="ECO:0000313" key="1">
    <source>
        <dbReference type="EMBL" id="MQY09473.1"/>
    </source>
</evidence>
<dbReference type="Gene3D" id="3.40.50.300">
    <property type="entry name" value="P-loop containing nucleotide triphosphate hydrolases"/>
    <property type="match status" value="1"/>
</dbReference>
<evidence type="ECO:0000313" key="2">
    <source>
        <dbReference type="Proteomes" id="UP000487268"/>
    </source>
</evidence>